<proteinExistence type="predicted"/>
<dbReference type="EMBL" id="FNET01000001">
    <property type="protein sequence ID" value="SDJ04193.1"/>
    <property type="molecule type" value="Genomic_DNA"/>
</dbReference>
<dbReference type="AlphaFoldDB" id="A0A1G8QHX4"/>
<gene>
    <name evidence="1" type="ORF">SAMN04488074_101353</name>
</gene>
<accession>A0A1G8QHX4</accession>
<evidence type="ECO:0000313" key="1">
    <source>
        <dbReference type="EMBL" id="SDJ04193.1"/>
    </source>
</evidence>
<organism evidence="1 2">
    <name type="scientific">Lentzea albidocapillata subsp. violacea</name>
    <dbReference type="NCBI Taxonomy" id="128104"/>
    <lineage>
        <taxon>Bacteria</taxon>
        <taxon>Bacillati</taxon>
        <taxon>Actinomycetota</taxon>
        <taxon>Actinomycetes</taxon>
        <taxon>Pseudonocardiales</taxon>
        <taxon>Pseudonocardiaceae</taxon>
        <taxon>Lentzea</taxon>
    </lineage>
</organism>
<dbReference type="Proteomes" id="UP000199682">
    <property type="component" value="Unassembled WGS sequence"/>
</dbReference>
<reference evidence="2" key="1">
    <citation type="submission" date="2016-10" db="EMBL/GenBank/DDBJ databases">
        <authorList>
            <person name="Varghese N."/>
            <person name="Submissions S."/>
        </authorList>
    </citation>
    <scope>NUCLEOTIDE SEQUENCE [LARGE SCALE GENOMIC DNA]</scope>
    <source>
        <strain evidence="2">DSM 44796</strain>
    </source>
</reference>
<name>A0A1G8QHX4_9PSEU</name>
<evidence type="ECO:0000313" key="2">
    <source>
        <dbReference type="Proteomes" id="UP000199682"/>
    </source>
</evidence>
<sequence>MRCVERKTLRNASTSHAWGCGPGGLWKLSSRKIIRPLKKYDIVSIKVKPARNGSRVESWKPDMTSLQMQDNLPPWKRRRPFVDPYITESMCEVLGAVKTHPPARSLAAVRPVSIQGVDFEAHPGVTTDEQGEINQYVGQIDMFGTDRTALEAPRFRGWYRYKCTTPTCGGHRQGILDREFVALQRRLCDLDGDALKLALRKSSSTRCAPMTKTWRSTLATRPNAIMCSE</sequence>
<protein>
    <submittedName>
        <fullName evidence="1">Uncharacterized protein</fullName>
    </submittedName>
</protein>